<comment type="caution">
    <text evidence="1">The sequence shown here is derived from an EMBL/GenBank/DDBJ whole genome shotgun (WGS) entry which is preliminary data.</text>
</comment>
<name>A0ACB7XBZ8_9ERIC</name>
<organism evidence="1 2">
    <name type="scientific">Vaccinium darrowii</name>
    <dbReference type="NCBI Taxonomy" id="229202"/>
    <lineage>
        <taxon>Eukaryota</taxon>
        <taxon>Viridiplantae</taxon>
        <taxon>Streptophyta</taxon>
        <taxon>Embryophyta</taxon>
        <taxon>Tracheophyta</taxon>
        <taxon>Spermatophyta</taxon>
        <taxon>Magnoliopsida</taxon>
        <taxon>eudicotyledons</taxon>
        <taxon>Gunneridae</taxon>
        <taxon>Pentapetalae</taxon>
        <taxon>asterids</taxon>
        <taxon>Ericales</taxon>
        <taxon>Ericaceae</taxon>
        <taxon>Vaccinioideae</taxon>
        <taxon>Vaccinieae</taxon>
        <taxon>Vaccinium</taxon>
    </lineage>
</organism>
<evidence type="ECO:0000313" key="2">
    <source>
        <dbReference type="Proteomes" id="UP000828048"/>
    </source>
</evidence>
<keyword evidence="2" id="KW-1185">Reference proteome</keyword>
<accession>A0ACB7XBZ8</accession>
<reference evidence="1 2" key="1">
    <citation type="journal article" date="2021" name="Hortic Res">
        <title>High-quality reference genome and annotation aids understanding of berry development for evergreen blueberry (Vaccinium darrowii).</title>
        <authorList>
            <person name="Yu J."/>
            <person name="Hulse-Kemp A.M."/>
            <person name="Babiker E."/>
            <person name="Staton M."/>
        </authorList>
    </citation>
    <scope>NUCLEOTIDE SEQUENCE [LARGE SCALE GENOMIC DNA]</scope>
    <source>
        <strain evidence="2">cv. NJ 8807/NJ 8810</strain>
        <tissue evidence="1">Young leaf</tissue>
    </source>
</reference>
<dbReference type="Proteomes" id="UP000828048">
    <property type="component" value="Chromosome 6"/>
</dbReference>
<sequence>MQYTLSIGRNGDNLTKVSQGRFHDEGEWGWVEFVDLGLLFYRESGYLRQHDCEVPCLYSYFGRMVLQGKVAAKLRGFEIDESVKPGAFVWHIANLSEILDDAIIFEKDGYVRGRLYCIVSNLDESDKNSAITYSFSLSVHGEVKLRDSKAPLCPNSTENDEVRLFEVTKIHQGCTVALTCQWLTLTSIVEKVFEHQLQKEKDEKNAISGTHEAGVSGSLTKPAQVPRDIDLCDPITPQVP</sequence>
<protein>
    <submittedName>
        <fullName evidence="1">Uncharacterized protein</fullName>
    </submittedName>
</protein>
<gene>
    <name evidence="1" type="ORF">Vadar_024058</name>
</gene>
<dbReference type="EMBL" id="CM037156">
    <property type="protein sequence ID" value="KAH7838252.1"/>
    <property type="molecule type" value="Genomic_DNA"/>
</dbReference>
<evidence type="ECO:0000313" key="1">
    <source>
        <dbReference type="EMBL" id="KAH7838252.1"/>
    </source>
</evidence>
<proteinExistence type="predicted"/>